<gene>
    <name evidence="3" type="ORF">SAMN05661109_02765</name>
</gene>
<name>A0A1H9WJ11_9CORY</name>
<feature type="compositionally biased region" description="Acidic residues" evidence="1">
    <location>
        <begin position="465"/>
        <end position="474"/>
    </location>
</feature>
<dbReference type="AlphaFoldDB" id="A0A1H9WJ11"/>
<feature type="transmembrane region" description="Helical" evidence="2">
    <location>
        <begin position="104"/>
        <end position="120"/>
    </location>
</feature>
<keyword evidence="2" id="KW-0812">Transmembrane</keyword>
<feature type="transmembrane region" description="Helical" evidence="2">
    <location>
        <begin position="132"/>
        <end position="151"/>
    </location>
</feature>
<evidence type="ECO:0000313" key="4">
    <source>
        <dbReference type="Proteomes" id="UP000198929"/>
    </source>
</evidence>
<feature type="region of interest" description="Disordered" evidence="1">
    <location>
        <begin position="447"/>
        <end position="480"/>
    </location>
</feature>
<feature type="transmembrane region" description="Helical" evidence="2">
    <location>
        <begin position="261"/>
        <end position="278"/>
    </location>
</feature>
<proteinExistence type="predicted"/>
<feature type="transmembrane region" description="Helical" evidence="2">
    <location>
        <begin position="284"/>
        <end position="308"/>
    </location>
</feature>
<feature type="transmembrane region" description="Helical" evidence="2">
    <location>
        <begin position="34"/>
        <end position="57"/>
    </location>
</feature>
<dbReference type="STRING" id="1121357.SAMN05661109_02765"/>
<accession>A0A1H9WJ11</accession>
<feature type="transmembrane region" description="Helical" evidence="2">
    <location>
        <begin position="220"/>
        <end position="240"/>
    </location>
</feature>
<evidence type="ECO:0000313" key="3">
    <source>
        <dbReference type="EMBL" id="SES33942.1"/>
    </source>
</evidence>
<dbReference type="Proteomes" id="UP000198929">
    <property type="component" value="Unassembled WGS sequence"/>
</dbReference>
<dbReference type="RefSeq" id="WP_143063499.1">
    <property type="nucleotide sequence ID" value="NZ_CP047199.1"/>
</dbReference>
<keyword evidence="2" id="KW-0472">Membrane</keyword>
<protein>
    <submittedName>
        <fullName evidence="3">Uncharacterized protein</fullName>
    </submittedName>
</protein>
<keyword evidence="4" id="KW-1185">Reference proteome</keyword>
<keyword evidence="2" id="KW-1133">Transmembrane helix</keyword>
<dbReference type="EMBL" id="FOGQ01000024">
    <property type="protein sequence ID" value="SES33942.1"/>
    <property type="molecule type" value="Genomic_DNA"/>
</dbReference>
<sequence>MEQTQKTQSKSPTVRDEEPTDWWQSRLGGFAARFSFFTLVCLISVLNGFPLLDLVWFRVSEDASRLKPAHVSAIFTLAVITVGVALLAHWCIPARHLPPARTTVVLLGTLLAVEFLRWQIGYCDMLGQKKSAVLGHFLWVTSFFIIVVWQLKLHPRQAQGSTREKIRWHNDQVEKFRKRSEIYQRVIVPYVSAILAALILNFGPVLQIGLEAMVPQERLVGLNLTFSLLMAVLSACWFFLRVGKRKHQRVLIDASNEFWKLLFVIIVSSLLTGLGVFLPPQTSVIGVLLSQVWLLFAAMVTAVVTTSIDRTDGKSVRYQQENDGVISYFAGDQRFFEVDRLKGLMSISSHPVGVKVNTKVFLKVLDGDLDDASLSLKLKSDTEGKVSVARAVYSQRGSTYLMLGPAIGWPVLLCKIRYFIGYFTWLKAASEAPIILGREQNGQGHAPVVISPSNVPVEGAVDTESGGDDTCEQEESSRVK</sequence>
<evidence type="ECO:0000256" key="1">
    <source>
        <dbReference type="SAM" id="MobiDB-lite"/>
    </source>
</evidence>
<evidence type="ECO:0000256" key="2">
    <source>
        <dbReference type="SAM" id="Phobius"/>
    </source>
</evidence>
<feature type="transmembrane region" description="Helical" evidence="2">
    <location>
        <begin position="187"/>
        <end position="208"/>
    </location>
</feature>
<organism evidence="3 4">
    <name type="scientific">Corynebacterium cystitidis DSM 20524</name>
    <dbReference type="NCBI Taxonomy" id="1121357"/>
    <lineage>
        <taxon>Bacteria</taxon>
        <taxon>Bacillati</taxon>
        <taxon>Actinomycetota</taxon>
        <taxon>Actinomycetes</taxon>
        <taxon>Mycobacteriales</taxon>
        <taxon>Corynebacteriaceae</taxon>
        <taxon>Corynebacterium</taxon>
    </lineage>
</organism>
<reference evidence="4" key="1">
    <citation type="submission" date="2016-10" db="EMBL/GenBank/DDBJ databases">
        <authorList>
            <person name="Varghese N."/>
            <person name="Submissions S."/>
        </authorList>
    </citation>
    <scope>NUCLEOTIDE SEQUENCE [LARGE SCALE GENOMIC DNA]</scope>
    <source>
        <strain evidence="4">DSM 20524</strain>
    </source>
</reference>
<feature type="transmembrane region" description="Helical" evidence="2">
    <location>
        <begin position="69"/>
        <end position="92"/>
    </location>
</feature>